<name>A0A328VG37_9CHLR</name>
<evidence type="ECO:0000256" key="1">
    <source>
        <dbReference type="SAM" id="MobiDB-lite"/>
    </source>
</evidence>
<evidence type="ECO:0000313" key="2">
    <source>
        <dbReference type="EMBL" id="RAQ95801.1"/>
    </source>
</evidence>
<organism evidence="2 3">
    <name type="scientific">Thermogemmatispora tikiterensis</name>
    <dbReference type="NCBI Taxonomy" id="1825093"/>
    <lineage>
        <taxon>Bacteria</taxon>
        <taxon>Bacillati</taxon>
        <taxon>Chloroflexota</taxon>
        <taxon>Ktedonobacteria</taxon>
        <taxon>Thermogemmatisporales</taxon>
        <taxon>Thermogemmatisporaceae</taxon>
        <taxon>Thermogemmatispora</taxon>
    </lineage>
</organism>
<evidence type="ECO:0000313" key="3">
    <source>
        <dbReference type="Proteomes" id="UP000248706"/>
    </source>
</evidence>
<comment type="caution">
    <text evidence="2">The sequence shown here is derived from an EMBL/GenBank/DDBJ whole genome shotgun (WGS) entry which is preliminary data.</text>
</comment>
<sequence>MDALHLPQLLPTDTHKRTKSANKRAKKVKNTPSRRQAQLTWMPHLILPTTQAQQGDSGDRERALSERG</sequence>
<feature type="compositionally biased region" description="Basic residues" evidence="1">
    <location>
        <begin position="16"/>
        <end position="29"/>
    </location>
</feature>
<feature type="region of interest" description="Disordered" evidence="1">
    <location>
        <begin position="1"/>
        <end position="68"/>
    </location>
</feature>
<dbReference type="EMBL" id="MCIF01000002">
    <property type="protein sequence ID" value="RAQ95801.1"/>
    <property type="molecule type" value="Genomic_DNA"/>
</dbReference>
<reference evidence="2 3" key="1">
    <citation type="submission" date="2016-08" db="EMBL/GenBank/DDBJ databases">
        <title>Analysis of Carbohydrate Active Enzymes in Thermogemmatispora T81 Reveals Carbohydrate Degradation Ability.</title>
        <authorList>
            <person name="Tomazini A."/>
            <person name="Lal S."/>
            <person name="Stott M."/>
            <person name="Henrissat B."/>
            <person name="Polikarpov I."/>
            <person name="Sparling R."/>
            <person name="Levin D.B."/>
        </authorList>
    </citation>
    <scope>NUCLEOTIDE SEQUENCE [LARGE SCALE GENOMIC DNA]</scope>
    <source>
        <strain evidence="2 3">T81</strain>
    </source>
</reference>
<gene>
    <name evidence="2" type="ORF">A4R35_09660</name>
</gene>
<keyword evidence="3" id="KW-1185">Reference proteome</keyword>
<dbReference type="AlphaFoldDB" id="A0A328VG37"/>
<accession>A0A328VG37</accession>
<dbReference type="Proteomes" id="UP000248706">
    <property type="component" value="Unassembled WGS sequence"/>
</dbReference>
<proteinExistence type="predicted"/>
<feature type="compositionally biased region" description="Basic and acidic residues" evidence="1">
    <location>
        <begin position="57"/>
        <end position="68"/>
    </location>
</feature>
<feature type="compositionally biased region" description="Polar residues" evidence="1">
    <location>
        <begin position="30"/>
        <end position="39"/>
    </location>
</feature>
<protein>
    <submittedName>
        <fullName evidence="2">Uncharacterized protein</fullName>
    </submittedName>
</protein>